<comment type="caution">
    <text evidence="11">The sequence shown here is derived from an EMBL/GenBank/DDBJ whole genome shotgun (WGS) entry which is preliminary data.</text>
</comment>
<dbReference type="InterPro" id="IPR036388">
    <property type="entry name" value="WH-like_DNA-bd_sf"/>
</dbReference>
<dbReference type="PANTHER" id="PTHR30603:SF60">
    <property type="entry name" value="RNA POLYMERASE SIGMA FACTOR RPOD"/>
    <property type="match status" value="1"/>
</dbReference>
<dbReference type="InterPro" id="IPR007624">
    <property type="entry name" value="RNA_pol_sigma70_r3"/>
</dbReference>
<evidence type="ECO:0000256" key="2">
    <source>
        <dbReference type="ARBA" id="ARBA00023015"/>
    </source>
</evidence>
<dbReference type="EMBL" id="PFMR01000315">
    <property type="protein sequence ID" value="PIZ14681.1"/>
    <property type="molecule type" value="Genomic_DNA"/>
</dbReference>
<dbReference type="PROSITE" id="PS00715">
    <property type="entry name" value="SIGMA70_1"/>
    <property type="match status" value="1"/>
</dbReference>
<dbReference type="Gene3D" id="1.10.601.10">
    <property type="entry name" value="RNA Polymerase Primary Sigma Factor"/>
    <property type="match status" value="1"/>
</dbReference>
<evidence type="ECO:0000256" key="7">
    <source>
        <dbReference type="SAM" id="Coils"/>
    </source>
</evidence>
<keyword evidence="3 6" id="KW-0731">Sigma factor</keyword>
<evidence type="ECO:0000259" key="9">
    <source>
        <dbReference type="PROSITE" id="PS00715"/>
    </source>
</evidence>
<dbReference type="Proteomes" id="UP000229307">
    <property type="component" value="Unassembled WGS sequence"/>
</dbReference>
<dbReference type="Pfam" id="PF04539">
    <property type="entry name" value="Sigma70_r3"/>
    <property type="match status" value="1"/>
</dbReference>
<evidence type="ECO:0000256" key="3">
    <source>
        <dbReference type="ARBA" id="ARBA00023082"/>
    </source>
</evidence>
<dbReference type="InterPro" id="IPR007627">
    <property type="entry name" value="RNA_pol_sigma70_r2"/>
</dbReference>
<feature type="coiled-coil region" evidence="7">
    <location>
        <begin position="187"/>
        <end position="214"/>
    </location>
</feature>
<accession>A0A2M7S545</accession>
<evidence type="ECO:0000256" key="6">
    <source>
        <dbReference type="RuleBase" id="RU362124"/>
    </source>
</evidence>
<evidence type="ECO:0000313" key="11">
    <source>
        <dbReference type="EMBL" id="PIZ14681.1"/>
    </source>
</evidence>
<dbReference type="GO" id="GO:0006352">
    <property type="term" value="P:DNA-templated transcription initiation"/>
    <property type="evidence" value="ECO:0007669"/>
    <property type="project" value="InterPro"/>
</dbReference>
<evidence type="ECO:0000256" key="8">
    <source>
        <dbReference type="SAM" id="MobiDB-lite"/>
    </source>
</evidence>
<dbReference type="Pfam" id="PF04542">
    <property type="entry name" value="Sigma70_r2"/>
    <property type="match status" value="1"/>
</dbReference>
<proteinExistence type="inferred from homology"/>
<dbReference type="PANTHER" id="PTHR30603">
    <property type="entry name" value="RNA POLYMERASE SIGMA FACTOR RPO"/>
    <property type="match status" value="1"/>
</dbReference>
<evidence type="ECO:0000256" key="5">
    <source>
        <dbReference type="ARBA" id="ARBA00023163"/>
    </source>
</evidence>
<dbReference type="Pfam" id="PF04545">
    <property type="entry name" value="Sigma70_r4"/>
    <property type="match status" value="1"/>
</dbReference>
<dbReference type="InterPro" id="IPR050239">
    <property type="entry name" value="Sigma-70_RNA_pol_init_factors"/>
</dbReference>
<keyword evidence="2 6" id="KW-0805">Transcription regulation</keyword>
<dbReference type="AlphaFoldDB" id="A0A2M7S545"/>
<organism evidence="11 12">
    <name type="scientific">Candidatus Desantisbacteria bacterium CG_4_10_14_0_8_um_filter_48_22</name>
    <dbReference type="NCBI Taxonomy" id="1974543"/>
    <lineage>
        <taxon>Bacteria</taxon>
        <taxon>Candidatus Desantisiibacteriota</taxon>
    </lineage>
</organism>
<dbReference type="CDD" id="cd06171">
    <property type="entry name" value="Sigma70_r4"/>
    <property type="match status" value="1"/>
</dbReference>
<dbReference type="Gene3D" id="1.10.10.10">
    <property type="entry name" value="Winged helix-like DNA-binding domain superfamily/Winged helix DNA-binding domain"/>
    <property type="match status" value="2"/>
</dbReference>
<feature type="domain" description="RNA polymerase sigma-70" evidence="9">
    <location>
        <begin position="260"/>
        <end position="273"/>
    </location>
</feature>
<dbReference type="InterPro" id="IPR000943">
    <property type="entry name" value="RNA_pol_sigma70"/>
</dbReference>
<dbReference type="PROSITE" id="PS00716">
    <property type="entry name" value="SIGMA70_2"/>
    <property type="match status" value="1"/>
</dbReference>
<comment type="similarity">
    <text evidence="1 6">Belongs to the sigma-70 factor family.</text>
</comment>
<keyword evidence="7" id="KW-0175">Coiled coil</keyword>
<evidence type="ECO:0000313" key="12">
    <source>
        <dbReference type="Proteomes" id="UP000229307"/>
    </source>
</evidence>
<dbReference type="GO" id="GO:0016987">
    <property type="term" value="F:sigma factor activity"/>
    <property type="evidence" value="ECO:0007669"/>
    <property type="project" value="UniProtKB-KW"/>
</dbReference>
<evidence type="ECO:0000259" key="10">
    <source>
        <dbReference type="PROSITE" id="PS00716"/>
    </source>
</evidence>
<keyword evidence="5 6" id="KW-0804">Transcription</keyword>
<dbReference type="InterPro" id="IPR007630">
    <property type="entry name" value="RNA_pol_sigma70_r4"/>
</dbReference>
<dbReference type="PRINTS" id="PR00046">
    <property type="entry name" value="SIGMA70FCT"/>
</dbReference>
<dbReference type="InterPro" id="IPR014284">
    <property type="entry name" value="RNA_pol_sigma-70_dom"/>
</dbReference>
<feature type="non-terminal residue" evidence="11">
    <location>
        <position position="1"/>
    </location>
</feature>
<dbReference type="InterPro" id="IPR009042">
    <property type="entry name" value="RNA_pol_sigma70_r1_2"/>
</dbReference>
<dbReference type="InterPro" id="IPR013325">
    <property type="entry name" value="RNA_pol_sigma_r2"/>
</dbReference>
<feature type="compositionally biased region" description="Basic and acidic residues" evidence="8">
    <location>
        <begin position="11"/>
        <end position="22"/>
    </location>
</feature>
<reference evidence="12" key="1">
    <citation type="submission" date="2017-09" db="EMBL/GenBank/DDBJ databases">
        <title>Depth-based differentiation of microbial function through sediment-hosted aquifers and enrichment of novel symbionts in the deep terrestrial subsurface.</title>
        <authorList>
            <person name="Probst A.J."/>
            <person name="Ladd B."/>
            <person name="Jarett J.K."/>
            <person name="Geller-Mcgrath D.E."/>
            <person name="Sieber C.M.K."/>
            <person name="Emerson J.B."/>
            <person name="Anantharaman K."/>
            <person name="Thomas B.C."/>
            <person name="Malmstrom R."/>
            <person name="Stieglmeier M."/>
            <person name="Klingl A."/>
            <person name="Woyke T."/>
            <person name="Ryan C.M."/>
            <person name="Banfield J.F."/>
        </authorList>
    </citation>
    <scope>NUCLEOTIDE SEQUENCE [LARGE SCALE GENOMIC DNA]</scope>
</reference>
<sequence length="470" mass="54395">AEPEIPGETTEPAKEAAQKEEFTEPLDAIKMYLGRMGQTSLLNPEEEEGIAKDTEESKRKIKELTLLSEVGFVELKIFFNSINNDELEISELIQNDGRAFLEDEKKVKEDMSAVAREMNRKKKDMPKISSWILGANISSEFITRVSGIFTDLCGKIDKMNSERHSLMSRLNAFGPKESRKPEIKKRKKLLVSRIRSLERKISGMERKAKMKTEELKKTSRLISKEEKTINDCRDRLITANLRLVVSIAKNYMNRGLSFLDLIQEGNIGLIKAVDRYSYKKGRFSTYATWWIRQTITRALADQSRTIRVPVHMIEQINRIIHASRNLVQSLRRKPSPEEISKEVHLPLRKVRRVLRIVQEPISLETPIRERDDAHLADFIENKNVEAPSNMVISSMCREKLLSVLDTLSFKEKEILKLRFGLGKDGYRHTLEEVGRIFNVTRERIRQIESKALRKLKHPARSRILKDYLAP</sequence>
<feature type="domain" description="RNA polymerase sigma-70" evidence="10">
    <location>
        <begin position="429"/>
        <end position="455"/>
    </location>
</feature>
<dbReference type="SUPFAM" id="SSF88659">
    <property type="entry name" value="Sigma3 and sigma4 domains of RNA polymerase sigma factors"/>
    <property type="match status" value="2"/>
</dbReference>
<protein>
    <recommendedName>
        <fullName evidence="6">RNA polymerase sigma factor</fullName>
    </recommendedName>
</protein>
<gene>
    <name evidence="11" type="ORF">COY52_11475</name>
</gene>
<dbReference type="GO" id="GO:0003677">
    <property type="term" value="F:DNA binding"/>
    <property type="evidence" value="ECO:0007669"/>
    <property type="project" value="UniProtKB-KW"/>
</dbReference>
<evidence type="ECO:0000256" key="1">
    <source>
        <dbReference type="ARBA" id="ARBA00007788"/>
    </source>
</evidence>
<dbReference type="NCBIfam" id="TIGR02937">
    <property type="entry name" value="sigma70-ECF"/>
    <property type="match status" value="1"/>
</dbReference>
<feature type="region of interest" description="Disordered" evidence="8">
    <location>
        <begin position="1"/>
        <end position="22"/>
    </location>
</feature>
<dbReference type="InterPro" id="IPR013324">
    <property type="entry name" value="RNA_pol_sigma_r3/r4-like"/>
</dbReference>
<evidence type="ECO:0000256" key="4">
    <source>
        <dbReference type="ARBA" id="ARBA00023125"/>
    </source>
</evidence>
<comment type="function">
    <text evidence="6">Sigma factors are initiation factors that promote the attachment of RNA polymerase to specific initiation sites and are then released.</text>
</comment>
<dbReference type="Pfam" id="PF00140">
    <property type="entry name" value="Sigma70_r1_2"/>
    <property type="match status" value="1"/>
</dbReference>
<name>A0A2M7S545_9BACT</name>
<keyword evidence="4 6" id="KW-0238">DNA-binding</keyword>
<dbReference type="SUPFAM" id="SSF88946">
    <property type="entry name" value="Sigma2 domain of RNA polymerase sigma factors"/>
    <property type="match status" value="1"/>
</dbReference>
<dbReference type="FunFam" id="1.10.601.10:FF:000001">
    <property type="entry name" value="RNA polymerase sigma factor SigA"/>
    <property type="match status" value="1"/>
</dbReference>